<dbReference type="GO" id="GO:0005737">
    <property type="term" value="C:cytoplasm"/>
    <property type="evidence" value="ECO:0007669"/>
    <property type="project" value="TreeGrafter"/>
</dbReference>
<dbReference type="RefSeq" id="WP_007621946.1">
    <property type="nucleotide sequence ID" value="NZ_BAEO01000049.1"/>
</dbReference>
<evidence type="ECO:0000259" key="2">
    <source>
        <dbReference type="Pfam" id="PF13417"/>
    </source>
</evidence>
<dbReference type="GO" id="GO:0016740">
    <property type="term" value="F:transferase activity"/>
    <property type="evidence" value="ECO:0007669"/>
    <property type="project" value="UniProtKB-KW"/>
</dbReference>
<evidence type="ECO:0000313" key="3">
    <source>
        <dbReference type="EMBL" id="GAC20220.1"/>
    </source>
</evidence>
<keyword evidence="3" id="KW-0808">Transferase</keyword>
<accession>K6Z9U6</accession>
<dbReference type="AlphaFoldDB" id="K6Z9U6"/>
<organism evidence="3 4">
    <name type="scientific">Paraglaciecola arctica BSs20135</name>
    <dbReference type="NCBI Taxonomy" id="493475"/>
    <lineage>
        <taxon>Bacteria</taxon>
        <taxon>Pseudomonadati</taxon>
        <taxon>Pseudomonadota</taxon>
        <taxon>Gammaproteobacteria</taxon>
        <taxon>Alteromonadales</taxon>
        <taxon>Alteromonadaceae</taxon>
        <taxon>Paraglaciecola</taxon>
    </lineage>
</organism>
<gene>
    <name evidence="3" type="ORF">GARC_3261</name>
</gene>
<dbReference type="Pfam" id="PF13417">
    <property type="entry name" value="GST_N_3"/>
    <property type="match status" value="1"/>
</dbReference>
<dbReference type="InterPro" id="IPR004046">
    <property type="entry name" value="GST_C"/>
</dbReference>
<dbReference type="Gene3D" id="3.40.30.10">
    <property type="entry name" value="Glutaredoxin"/>
    <property type="match status" value="1"/>
</dbReference>
<keyword evidence="4" id="KW-1185">Reference proteome</keyword>
<feature type="domain" description="GST N-terminal" evidence="2">
    <location>
        <begin position="7"/>
        <end position="81"/>
    </location>
</feature>
<reference evidence="3 4" key="1">
    <citation type="journal article" date="2017" name="Antonie Van Leeuwenhoek">
        <title>Rhizobium rhizosphaerae sp. nov., a novel species isolated from rice rhizosphere.</title>
        <authorList>
            <person name="Zhao J.J."/>
            <person name="Zhang J."/>
            <person name="Zhang R.J."/>
            <person name="Zhang C.W."/>
            <person name="Yin H.Q."/>
            <person name="Zhang X.X."/>
        </authorList>
    </citation>
    <scope>NUCLEOTIDE SEQUENCE [LARGE SCALE GENOMIC DNA]</scope>
    <source>
        <strain evidence="3 4">BSs20135</strain>
    </source>
</reference>
<dbReference type="InterPro" id="IPR036249">
    <property type="entry name" value="Thioredoxin-like_sf"/>
</dbReference>
<proteinExistence type="predicted"/>
<comment type="caution">
    <text evidence="3">The sequence shown here is derived from an EMBL/GenBank/DDBJ whole genome shotgun (WGS) entry which is preliminary data.</text>
</comment>
<dbReference type="InterPro" id="IPR036282">
    <property type="entry name" value="Glutathione-S-Trfase_C_sf"/>
</dbReference>
<dbReference type="Gene3D" id="1.20.1050.10">
    <property type="match status" value="1"/>
</dbReference>
<dbReference type="PANTHER" id="PTHR12289:SF67">
    <property type="match status" value="1"/>
</dbReference>
<dbReference type="InterPro" id="IPR050931">
    <property type="entry name" value="Mito_Protein_Transport_Metaxin"/>
</dbReference>
<dbReference type="CDD" id="cd00299">
    <property type="entry name" value="GST_C_family"/>
    <property type="match status" value="1"/>
</dbReference>
<dbReference type="SUPFAM" id="SSF52833">
    <property type="entry name" value="Thioredoxin-like"/>
    <property type="match status" value="1"/>
</dbReference>
<dbReference type="Pfam" id="PF00043">
    <property type="entry name" value="GST_C"/>
    <property type="match status" value="1"/>
</dbReference>
<dbReference type="EMBL" id="BAEO01000049">
    <property type="protein sequence ID" value="GAC20220.1"/>
    <property type="molecule type" value="Genomic_DNA"/>
</dbReference>
<dbReference type="SUPFAM" id="SSF47616">
    <property type="entry name" value="GST C-terminal domain-like"/>
    <property type="match status" value="1"/>
</dbReference>
<sequence>MSEQYTLYGSPMSLYTGKARAYLTFKALPYTEVFSSIKVYKSVIVPKTGVRFVPVVKTPEDEYLQDTAQIIDTLEQRHSERSVIPTTPKQKLVSYLFETWGDEWLVIPAMHYRWNKANFPFIYEEFGKVIAPNMPGFIRAFIGKKIGAKFKGFVPMLGITDKSIPAIEDWYENHVLPLLDKHFSEHDYLLGNKPCLGDFGLMGPLYAHLYRDPEPGALMKKIAPNVAKWVERMNQPQDVEGEYLADDIIPETLLELLSRIFKEQWPVLINTVKELDKWAESNPQEVEIPRSIGEHQYTIGEISEQRAIGTFHQWKVQRILDCYHQFDEQQKKTVDTFLQSVCGLESMQLDIKKKLSRINNKLVFN</sequence>
<dbReference type="Proteomes" id="UP000006327">
    <property type="component" value="Unassembled WGS sequence"/>
</dbReference>
<feature type="domain" description="Glutathione S-transferase C-terminal" evidence="1">
    <location>
        <begin position="172"/>
        <end position="234"/>
    </location>
</feature>
<dbReference type="STRING" id="493475.GARC_3261"/>
<protein>
    <submittedName>
        <fullName evidence="3">Glutathione S-transferase</fullName>
    </submittedName>
</protein>
<name>K6Z9U6_9ALTE</name>
<evidence type="ECO:0000313" key="4">
    <source>
        <dbReference type="Proteomes" id="UP000006327"/>
    </source>
</evidence>
<dbReference type="eggNOG" id="COG0625">
    <property type="taxonomic scope" value="Bacteria"/>
</dbReference>
<dbReference type="PANTHER" id="PTHR12289">
    <property type="entry name" value="METAXIN RELATED"/>
    <property type="match status" value="1"/>
</dbReference>
<dbReference type="InterPro" id="IPR004045">
    <property type="entry name" value="Glutathione_S-Trfase_N"/>
</dbReference>
<dbReference type="OrthoDB" id="7054557at2"/>
<evidence type="ECO:0000259" key="1">
    <source>
        <dbReference type="Pfam" id="PF00043"/>
    </source>
</evidence>